<comment type="subcellular location">
    <subcellularLocation>
        <location evidence="1">Nucleus</location>
    </subcellularLocation>
</comment>
<dbReference type="SUPFAM" id="SSF46689">
    <property type="entry name" value="Homeodomain-like"/>
    <property type="match status" value="1"/>
</dbReference>
<dbReference type="EMBL" id="HBUE01327035">
    <property type="protein sequence ID" value="CAG6591378.1"/>
    <property type="molecule type" value="Transcribed_RNA"/>
</dbReference>
<reference evidence="2" key="1">
    <citation type="submission" date="2021-05" db="EMBL/GenBank/DDBJ databases">
        <authorList>
            <person name="Alioto T."/>
            <person name="Alioto T."/>
            <person name="Gomez Garrido J."/>
        </authorList>
    </citation>
    <scope>NUCLEOTIDE SEQUENCE</scope>
</reference>
<dbReference type="GO" id="GO:0005634">
    <property type="term" value="C:nucleus"/>
    <property type="evidence" value="ECO:0007669"/>
    <property type="project" value="UniProtKB-SubCell"/>
</dbReference>
<protein>
    <submittedName>
        <fullName evidence="2">(northern house mosquito) hypothetical protein</fullName>
    </submittedName>
</protein>
<proteinExistence type="predicted"/>
<sequence>MANVIMQNVRRQHASKNTIYHALYGHFYLGISKIMLAKIYGKALSTICEWFKKFSSTGGVNRKKRDQVYKKFGAAMRAWIVELYSRSPILFLDEAQELFQRKFKMSISTSSICTILHEAGMSWKTIERRAIQIRDDEIVRYVRELLSIPWDLFNLVFLDEVSFDNRDMLRTKGYGIVGEKENRRGVLPKTPSIIIVFPWLRWSSGKLLDRGHFHAGKVFSVLP</sequence>
<dbReference type="AlphaFoldDB" id="A0A8D8MSN9"/>
<name>A0A8D8MSN9_CULPI</name>
<evidence type="ECO:0000256" key="1">
    <source>
        <dbReference type="ARBA" id="ARBA00004123"/>
    </source>
</evidence>
<organism evidence="2">
    <name type="scientific">Culex pipiens</name>
    <name type="common">House mosquito</name>
    <dbReference type="NCBI Taxonomy" id="7175"/>
    <lineage>
        <taxon>Eukaryota</taxon>
        <taxon>Metazoa</taxon>
        <taxon>Ecdysozoa</taxon>
        <taxon>Arthropoda</taxon>
        <taxon>Hexapoda</taxon>
        <taxon>Insecta</taxon>
        <taxon>Pterygota</taxon>
        <taxon>Neoptera</taxon>
        <taxon>Endopterygota</taxon>
        <taxon>Diptera</taxon>
        <taxon>Nematocera</taxon>
        <taxon>Culicoidea</taxon>
        <taxon>Culicidae</taxon>
        <taxon>Culicinae</taxon>
        <taxon>Culicini</taxon>
        <taxon>Culex</taxon>
        <taxon>Culex</taxon>
    </lineage>
</organism>
<dbReference type="InterPro" id="IPR009057">
    <property type="entry name" value="Homeodomain-like_sf"/>
</dbReference>
<accession>A0A8D8MSN9</accession>
<dbReference type="EMBL" id="HBUE01220425">
    <property type="protein sequence ID" value="CAG6539349.1"/>
    <property type="molecule type" value="Transcribed_RNA"/>
</dbReference>
<evidence type="ECO:0000313" key="2">
    <source>
        <dbReference type="EMBL" id="CAG6539349.1"/>
    </source>
</evidence>